<accession>A0ABV1SDB8</accession>
<gene>
    <name evidence="1" type="ORF">VSX56_02420</name>
</gene>
<sequence>MIHIVSCTFRTSGLVYDHRQMSGGAIRVTATDSGRDLVKCRFFGVGREKGSQPANDVLCCPAFSKPSSRAAAGTNGADAVLDRHMAEARRVDELMRMIEGALNGGLPRQDHP</sequence>
<protein>
    <submittedName>
        <fullName evidence="1">Uncharacterized protein</fullName>
    </submittedName>
</protein>
<dbReference type="Proteomes" id="UP001438953">
    <property type="component" value="Unassembled WGS sequence"/>
</dbReference>
<reference evidence="1 2" key="1">
    <citation type="submission" date="2024-06" db="EMBL/GenBank/DDBJ databases">
        <title>Thioclava kandeliae sp. nov. from a rhizosphere soil sample of Kandelia candel in a mangrove.</title>
        <authorList>
            <person name="Mu T."/>
        </authorList>
    </citation>
    <scope>NUCLEOTIDE SEQUENCE [LARGE SCALE GENOMIC DNA]</scope>
    <source>
        <strain evidence="1 2">CPCC 100088</strain>
    </source>
</reference>
<organism evidence="1 2">
    <name type="scientific">Thioclava kandeliae</name>
    <dbReference type="NCBI Taxonomy" id="3070818"/>
    <lineage>
        <taxon>Bacteria</taxon>
        <taxon>Pseudomonadati</taxon>
        <taxon>Pseudomonadota</taxon>
        <taxon>Alphaproteobacteria</taxon>
        <taxon>Rhodobacterales</taxon>
        <taxon>Paracoccaceae</taxon>
        <taxon>Thioclava</taxon>
    </lineage>
</organism>
<evidence type="ECO:0000313" key="1">
    <source>
        <dbReference type="EMBL" id="MER5170616.1"/>
    </source>
</evidence>
<comment type="caution">
    <text evidence="1">The sequence shown here is derived from an EMBL/GenBank/DDBJ whole genome shotgun (WGS) entry which is preliminary data.</text>
</comment>
<dbReference type="EMBL" id="JAYWLC010000001">
    <property type="protein sequence ID" value="MER5170616.1"/>
    <property type="molecule type" value="Genomic_DNA"/>
</dbReference>
<evidence type="ECO:0000313" key="2">
    <source>
        <dbReference type="Proteomes" id="UP001438953"/>
    </source>
</evidence>
<dbReference type="RefSeq" id="WP_350934563.1">
    <property type="nucleotide sequence ID" value="NZ_JAYWLC010000001.1"/>
</dbReference>
<name>A0ABV1SDB8_9RHOB</name>
<keyword evidence="2" id="KW-1185">Reference proteome</keyword>
<proteinExistence type="predicted"/>